<keyword evidence="2" id="KW-0175">Coiled coil</keyword>
<accession>A0AAV3RIW3</accession>
<dbReference type="InterPro" id="IPR054722">
    <property type="entry name" value="PolX-like_BBD"/>
</dbReference>
<dbReference type="InterPro" id="IPR036397">
    <property type="entry name" value="RNaseH_sf"/>
</dbReference>
<dbReference type="EMBL" id="BAABME010009301">
    <property type="protein sequence ID" value="GAA0174918.1"/>
    <property type="molecule type" value="Genomic_DNA"/>
</dbReference>
<dbReference type="GO" id="GO:0008233">
    <property type="term" value="F:peptidase activity"/>
    <property type="evidence" value="ECO:0007669"/>
    <property type="project" value="UniProtKB-KW"/>
</dbReference>
<dbReference type="AlphaFoldDB" id="A0AAV3RIW3"/>
<comment type="caution">
    <text evidence="4">The sequence shown here is derived from an EMBL/GenBank/DDBJ whole genome shotgun (WGS) entry which is preliminary data.</text>
</comment>
<dbReference type="GO" id="GO:0006508">
    <property type="term" value="P:proteolysis"/>
    <property type="evidence" value="ECO:0007669"/>
    <property type="project" value="UniProtKB-KW"/>
</dbReference>
<keyword evidence="1" id="KW-0645">Protease</keyword>
<evidence type="ECO:0000256" key="1">
    <source>
        <dbReference type="ARBA" id="ARBA00022670"/>
    </source>
</evidence>
<protein>
    <recommendedName>
        <fullName evidence="3">Integrase catalytic domain-containing protein</fullName>
    </recommendedName>
</protein>
<dbReference type="InterPro" id="IPR001584">
    <property type="entry name" value="Integrase_cat-core"/>
</dbReference>
<dbReference type="InterPro" id="IPR039537">
    <property type="entry name" value="Retrotran_Ty1/copia-like"/>
</dbReference>
<dbReference type="Pfam" id="PF22936">
    <property type="entry name" value="Pol_BBD"/>
    <property type="match status" value="1"/>
</dbReference>
<proteinExistence type="predicted"/>
<dbReference type="GO" id="GO:0015074">
    <property type="term" value="P:DNA integration"/>
    <property type="evidence" value="ECO:0007669"/>
    <property type="project" value="InterPro"/>
</dbReference>
<dbReference type="PANTHER" id="PTHR42648">
    <property type="entry name" value="TRANSPOSASE, PUTATIVE-RELATED"/>
    <property type="match status" value="1"/>
</dbReference>
<dbReference type="PANTHER" id="PTHR42648:SF31">
    <property type="entry name" value="RNA-DIRECTED DNA POLYMERASE"/>
    <property type="match status" value="1"/>
</dbReference>
<dbReference type="Gene3D" id="3.30.420.10">
    <property type="entry name" value="Ribonuclease H-like superfamily/Ribonuclease H"/>
    <property type="match status" value="1"/>
</dbReference>
<dbReference type="SUPFAM" id="SSF53098">
    <property type="entry name" value="Ribonuclease H-like"/>
    <property type="match status" value="1"/>
</dbReference>
<name>A0AAV3RIW3_LITER</name>
<sequence length="519" mass="58934">MTKYIAKGFAFATEATSLWEEVKERFGVCNGPRLYELRRSIYSAKQGNDSIAGYYNKIKRLWDELLCLKSGTGGADDEERIMQFLMGLNEDYDNIRNQILTMDPILTMSESYSMGNPLALDEGREQKNAQLKELVANLVQQEMEKVQKEREKPGFVVNLAHYQDFAGSVLFHDINNVRLLEGESWILDSGASVHVCSDLKAFESYHSVDAFTPVHLPDKIMKSVESIGIMNLYGKIELSDCLYISSFKCNLLSVSRLASSSSIQFTFFPHFCVLQDFEAKKVLGVAKESNGLYVLNSMSFNTQEVSKYTSFLQNVPTDSVVHAVKVFDAKVWHNRLGHTSEVVMQHMFPLSSVNSMNNVPCVVCPLAKQQRLSFNKSVSSSSDIFQLVHIDLWGPYKTQTRTGTTYFLTIVEDYSRSTWTLLISSKTQVGPMIKQFFVMVQTQFDKTIKTIRTDNGTEFVNRDIINFFTSHGILHQKSCPYTRQQNGIVERKHKHLLQTARALMFDPTGAINYVLKLVS</sequence>
<dbReference type="Pfam" id="PF13976">
    <property type="entry name" value="gag_pre-integrs"/>
    <property type="match status" value="1"/>
</dbReference>
<evidence type="ECO:0000259" key="3">
    <source>
        <dbReference type="PROSITE" id="PS50994"/>
    </source>
</evidence>
<reference evidence="4 5" key="1">
    <citation type="submission" date="2024-01" db="EMBL/GenBank/DDBJ databases">
        <title>The complete chloroplast genome sequence of Lithospermum erythrorhizon: insights into the phylogenetic relationship among Boraginaceae species and the maternal lineages of purple gromwells.</title>
        <authorList>
            <person name="Okada T."/>
            <person name="Watanabe K."/>
        </authorList>
    </citation>
    <scope>NUCLEOTIDE SEQUENCE [LARGE SCALE GENOMIC DNA]</scope>
</reference>
<feature type="coiled-coil region" evidence="2">
    <location>
        <begin position="124"/>
        <end position="151"/>
    </location>
</feature>
<gene>
    <name evidence="4" type="ORF">LIER_28203</name>
</gene>
<keyword evidence="1" id="KW-0378">Hydrolase</keyword>
<dbReference type="Proteomes" id="UP001454036">
    <property type="component" value="Unassembled WGS sequence"/>
</dbReference>
<evidence type="ECO:0000313" key="5">
    <source>
        <dbReference type="Proteomes" id="UP001454036"/>
    </source>
</evidence>
<dbReference type="GO" id="GO:0003676">
    <property type="term" value="F:nucleic acid binding"/>
    <property type="evidence" value="ECO:0007669"/>
    <property type="project" value="InterPro"/>
</dbReference>
<dbReference type="Pfam" id="PF00665">
    <property type="entry name" value="rve"/>
    <property type="match status" value="1"/>
</dbReference>
<dbReference type="InterPro" id="IPR025724">
    <property type="entry name" value="GAG-pre-integrase_dom"/>
</dbReference>
<feature type="domain" description="Integrase catalytic" evidence="3">
    <location>
        <begin position="378"/>
        <end position="519"/>
    </location>
</feature>
<keyword evidence="5" id="KW-1185">Reference proteome</keyword>
<evidence type="ECO:0000256" key="2">
    <source>
        <dbReference type="SAM" id="Coils"/>
    </source>
</evidence>
<dbReference type="PROSITE" id="PS50994">
    <property type="entry name" value="INTEGRASE"/>
    <property type="match status" value="1"/>
</dbReference>
<dbReference type="InterPro" id="IPR012337">
    <property type="entry name" value="RNaseH-like_sf"/>
</dbReference>
<evidence type="ECO:0000313" key="4">
    <source>
        <dbReference type="EMBL" id="GAA0174918.1"/>
    </source>
</evidence>
<organism evidence="4 5">
    <name type="scientific">Lithospermum erythrorhizon</name>
    <name type="common">Purple gromwell</name>
    <name type="synonym">Lithospermum officinale var. erythrorhizon</name>
    <dbReference type="NCBI Taxonomy" id="34254"/>
    <lineage>
        <taxon>Eukaryota</taxon>
        <taxon>Viridiplantae</taxon>
        <taxon>Streptophyta</taxon>
        <taxon>Embryophyta</taxon>
        <taxon>Tracheophyta</taxon>
        <taxon>Spermatophyta</taxon>
        <taxon>Magnoliopsida</taxon>
        <taxon>eudicotyledons</taxon>
        <taxon>Gunneridae</taxon>
        <taxon>Pentapetalae</taxon>
        <taxon>asterids</taxon>
        <taxon>lamiids</taxon>
        <taxon>Boraginales</taxon>
        <taxon>Boraginaceae</taxon>
        <taxon>Boraginoideae</taxon>
        <taxon>Lithospermeae</taxon>
        <taxon>Lithospermum</taxon>
    </lineage>
</organism>